<organism evidence="6 7">
    <name type="scientific">Caldanaerobacter subterraneus subsp. pacificus DSM 12653</name>
    <dbReference type="NCBI Taxonomy" id="391606"/>
    <lineage>
        <taxon>Bacteria</taxon>
        <taxon>Bacillati</taxon>
        <taxon>Bacillota</taxon>
        <taxon>Clostridia</taxon>
        <taxon>Thermoanaerobacterales</taxon>
        <taxon>Thermoanaerobacteraceae</taxon>
        <taxon>Caldanaerobacter</taxon>
    </lineage>
</organism>
<evidence type="ECO:0000256" key="3">
    <source>
        <dbReference type="SAM" id="Phobius"/>
    </source>
</evidence>
<protein>
    <submittedName>
        <fullName evidence="6">3-oxoacyl-(Acyl-carrier-protein) synthase III</fullName>
    </submittedName>
</protein>
<dbReference type="PANTHER" id="PTHR34069">
    <property type="entry name" value="3-OXOACYL-[ACYL-CARRIER-PROTEIN] SYNTHASE 3"/>
    <property type="match status" value="1"/>
</dbReference>
<dbReference type="InterPro" id="IPR016039">
    <property type="entry name" value="Thiolase-like"/>
</dbReference>
<keyword evidence="2" id="KW-0012">Acyltransferase</keyword>
<evidence type="ECO:0000259" key="4">
    <source>
        <dbReference type="Pfam" id="PF08541"/>
    </source>
</evidence>
<dbReference type="EMBL" id="ABXP02000035">
    <property type="protein sequence ID" value="KKC30394.1"/>
    <property type="molecule type" value="Genomic_DNA"/>
</dbReference>
<comment type="caution">
    <text evidence="6">The sequence shown here is derived from an EMBL/GenBank/DDBJ whole genome shotgun (WGS) entry which is preliminary data.</text>
</comment>
<evidence type="ECO:0000313" key="6">
    <source>
        <dbReference type="EMBL" id="KKC30394.1"/>
    </source>
</evidence>
<reference evidence="6 7" key="2">
    <citation type="journal article" date="2015" name="BMC Genomics">
        <title>Analysis of three genomes within the thermophilic bacterial species Caldanaerobacter subterraneus with a focus on carbon monoxide dehydrogenase evolution and hydrolase diversity.</title>
        <authorList>
            <person name="Sant'Anna F.H."/>
            <person name="Lebedinsky A.V."/>
            <person name="Sokolova T.G."/>
            <person name="Robb F.T."/>
            <person name="Gonzalez J.M."/>
        </authorList>
    </citation>
    <scope>NUCLEOTIDE SEQUENCE [LARGE SCALE GENOMIC DNA]</scope>
    <source>
        <strain evidence="6 7">DSM 12653</strain>
    </source>
</reference>
<evidence type="ECO:0000313" key="7">
    <source>
        <dbReference type="Proteomes" id="UP000010146"/>
    </source>
</evidence>
<feature type="domain" description="Beta-ketoacyl-[acyl-carrier-protein] synthase III C-terminal" evidence="4">
    <location>
        <begin position="247"/>
        <end position="333"/>
    </location>
</feature>
<gene>
    <name evidence="6" type="ORF">CDSM653_00574</name>
</gene>
<sequence length="335" mass="36409">MRNRGGDEYMRRARIIGVGSYHPKNLITNEELSKRIGEPISINFEKKVGILQRYITGPDESTADLAYEAAKRALEMANVSPKDIDLIILATDTPEYITPPTSAIVQGRLGAINAGFFDINASCAGFAGSLAVASKMIMADDSLNKVLVIGVYNMSKFVDYNTPGLSAIFADGGGAVVLTSTEEDAGFLASKFIGDGTQYDFLGIYDGGAKNPFRRDNPKDQLLTSLKPLPPDRNLKMWPPLVKEVVEKAGYKVKDIDHIFFTQINKSVILEVMDTLGLDRSKTTTIMEKYGYTGSACLPMALDDAVKNNRIKKGDLIVFVGSGVGFSMAASAFIY</sequence>
<dbReference type="SUPFAM" id="SSF53901">
    <property type="entry name" value="Thiolase-like"/>
    <property type="match status" value="1"/>
</dbReference>
<reference evidence="6 7" key="1">
    <citation type="submission" date="2008-07" db="EMBL/GenBank/DDBJ databases">
        <authorList>
            <person name="Gonzalez J."/>
            <person name="Sokolova T."/>
            <person name="Ferriera S."/>
            <person name="Johnson J."/>
            <person name="Kravitz S."/>
            <person name="Beeson K."/>
            <person name="Sutton G."/>
            <person name="Rogers Y.-H."/>
            <person name="Friedman R."/>
            <person name="Frazier M."/>
            <person name="Venter J.C."/>
        </authorList>
    </citation>
    <scope>NUCLEOTIDE SEQUENCE [LARGE SCALE GENOMIC DNA]</scope>
    <source>
        <strain evidence="6 7">DSM 12653</strain>
    </source>
</reference>
<dbReference type="GO" id="GO:0006633">
    <property type="term" value="P:fatty acid biosynthetic process"/>
    <property type="evidence" value="ECO:0007669"/>
    <property type="project" value="InterPro"/>
</dbReference>
<dbReference type="GO" id="GO:0004315">
    <property type="term" value="F:3-oxoacyl-[acyl-carrier-protein] synthase activity"/>
    <property type="evidence" value="ECO:0007669"/>
    <property type="project" value="InterPro"/>
</dbReference>
<keyword evidence="3" id="KW-1133">Transmembrane helix</keyword>
<dbReference type="PANTHER" id="PTHR34069:SF2">
    <property type="entry name" value="BETA-KETOACYL-[ACYL-CARRIER-PROTEIN] SYNTHASE III"/>
    <property type="match status" value="1"/>
</dbReference>
<evidence type="ECO:0000256" key="1">
    <source>
        <dbReference type="ARBA" id="ARBA00022679"/>
    </source>
</evidence>
<dbReference type="Proteomes" id="UP000010146">
    <property type="component" value="Unassembled WGS sequence"/>
</dbReference>
<dbReference type="Pfam" id="PF08545">
    <property type="entry name" value="ACP_syn_III"/>
    <property type="match status" value="1"/>
</dbReference>
<dbReference type="Pfam" id="PF08541">
    <property type="entry name" value="ACP_syn_III_C"/>
    <property type="match status" value="1"/>
</dbReference>
<name>A0A0F5PRD3_9THEO</name>
<keyword evidence="3" id="KW-0812">Transmembrane</keyword>
<dbReference type="CDD" id="cd00830">
    <property type="entry name" value="KAS_III"/>
    <property type="match status" value="1"/>
</dbReference>
<dbReference type="Gene3D" id="3.40.47.10">
    <property type="match status" value="1"/>
</dbReference>
<dbReference type="AlphaFoldDB" id="A0A0F5PRD3"/>
<keyword evidence="1" id="KW-0808">Transferase</keyword>
<keyword evidence="3" id="KW-0472">Membrane</keyword>
<reference evidence="7" key="3">
    <citation type="submission" date="2015-02" db="EMBL/GenBank/DDBJ databases">
        <title>Genome analysis of three genomes within the thermophilic hydrogenogenic bacterial species Caldanaerobacter subterraneus.</title>
        <authorList>
            <person name="Sant'Anna F.H."/>
            <person name="Lebedinsky A."/>
            <person name="Sokolova T."/>
            <person name="Robb F.T."/>
            <person name="Gonzalez J.M."/>
        </authorList>
    </citation>
    <scope>NUCLEOTIDE SEQUENCE [LARGE SCALE GENOMIC DNA]</scope>
    <source>
        <strain evidence="7">DSM 12653</strain>
    </source>
</reference>
<dbReference type="InterPro" id="IPR013747">
    <property type="entry name" value="ACP_syn_III_C"/>
</dbReference>
<accession>A0A0F5PRD3</accession>
<proteinExistence type="predicted"/>
<dbReference type="InterPro" id="IPR013751">
    <property type="entry name" value="ACP_syn_III_N"/>
</dbReference>
<evidence type="ECO:0000256" key="2">
    <source>
        <dbReference type="ARBA" id="ARBA00023315"/>
    </source>
</evidence>
<feature type="domain" description="Beta-ketoacyl-[acyl-carrier-protein] synthase III N-terminal" evidence="5">
    <location>
        <begin position="117"/>
        <end position="196"/>
    </location>
</feature>
<evidence type="ECO:0000259" key="5">
    <source>
        <dbReference type="Pfam" id="PF08545"/>
    </source>
</evidence>
<feature type="transmembrane region" description="Helical" evidence="3">
    <location>
        <begin position="316"/>
        <end position="334"/>
    </location>
</feature>
<dbReference type="GO" id="GO:0044550">
    <property type="term" value="P:secondary metabolite biosynthetic process"/>
    <property type="evidence" value="ECO:0007669"/>
    <property type="project" value="TreeGrafter"/>
</dbReference>